<reference evidence="3 4" key="1">
    <citation type="submission" date="2017-06" db="EMBL/GenBank/DDBJ databases">
        <authorList>
            <person name="Kim H.J."/>
            <person name="Triplett B.A."/>
        </authorList>
    </citation>
    <scope>NUCLEOTIDE SEQUENCE [LARGE SCALE GENOMIC DNA]</scope>
    <source>
        <strain evidence="3 4">DSM 22179</strain>
    </source>
</reference>
<keyword evidence="4" id="KW-1185">Reference proteome</keyword>
<proteinExistence type="predicted"/>
<organism evidence="3 4">
    <name type="scientific">Kytococcus aerolatus</name>
    <dbReference type="NCBI Taxonomy" id="592308"/>
    <lineage>
        <taxon>Bacteria</taxon>
        <taxon>Bacillati</taxon>
        <taxon>Actinomycetota</taxon>
        <taxon>Actinomycetes</taxon>
        <taxon>Micrococcales</taxon>
        <taxon>Kytococcaceae</taxon>
        <taxon>Kytococcus</taxon>
    </lineage>
</organism>
<dbReference type="RefSeq" id="WP_234994218.1">
    <property type="nucleotide sequence ID" value="NZ_FYEZ01000001.1"/>
</dbReference>
<dbReference type="Proteomes" id="UP000198122">
    <property type="component" value="Unassembled WGS sequence"/>
</dbReference>
<name>A0A212T2D2_9MICO</name>
<dbReference type="InterPro" id="IPR045598">
    <property type="entry name" value="DUF6457"/>
</dbReference>
<evidence type="ECO:0000313" key="3">
    <source>
        <dbReference type="EMBL" id="SNC60208.1"/>
    </source>
</evidence>
<feature type="compositionally biased region" description="Low complexity" evidence="1">
    <location>
        <begin position="7"/>
        <end position="21"/>
    </location>
</feature>
<accession>A0A212T2D2</accession>
<dbReference type="AlphaFoldDB" id="A0A212T2D2"/>
<evidence type="ECO:0000313" key="4">
    <source>
        <dbReference type="Proteomes" id="UP000198122"/>
    </source>
</evidence>
<dbReference type="Pfam" id="PF20058">
    <property type="entry name" value="DUF6457"/>
    <property type="match status" value="1"/>
</dbReference>
<feature type="domain" description="DUF6457" evidence="2">
    <location>
        <begin position="22"/>
        <end position="90"/>
    </location>
</feature>
<evidence type="ECO:0000259" key="2">
    <source>
        <dbReference type="Pfam" id="PF20058"/>
    </source>
</evidence>
<sequence length="91" mass="9619">MVGTDSAPEAQQPDPQPGGAPLVRWVEDLAAALDLEADVPLHELLDVTREVAHGVTRVAGPITTYLVGQAVARGMSAEEAIASVRRVLEEH</sequence>
<gene>
    <name evidence="3" type="ORF">SAMN05445756_0229</name>
</gene>
<feature type="region of interest" description="Disordered" evidence="1">
    <location>
        <begin position="1"/>
        <end position="21"/>
    </location>
</feature>
<evidence type="ECO:0000256" key="1">
    <source>
        <dbReference type="SAM" id="MobiDB-lite"/>
    </source>
</evidence>
<protein>
    <recommendedName>
        <fullName evidence="2">DUF6457 domain-containing protein</fullName>
    </recommendedName>
</protein>
<dbReference type="EMBL" id="FYEZ01000001">
    <property type="protein sequence ID" value="SNC60208.1"/>
    <property type="molecule type" value="Genomic_DNA"/>
</dbReference>